<evidence type="ECO:0000313" key="1">
    <source>
        <dbReference type="EMBL" id="KAG8070021.1"/>
    </source>
</evidence>
<accession>A0A8J5VSH5</accession>
<dbReference type="EMBL" id="JAAALK010000283">
    <property type="protein sequence ID" value="KAG8070021.1"/>
    <property type="molecule type" value="Genomic_DNA"/>
</dbReference>
<dbReference type="EMBL" id="JAAALK010000283">
    <property type="protein sequence ID" value="KAG8070023.1"/>
    <property type="molecule type" value="Genomic_DNA"/>
</dbReference>
<comment type="caution">
    <text evidence="1">The sequence shown here is derived from an EMBL/GenBank/DDBJ whole genome shotgun (WGS) entry which is preliminary data.</text>
</comment>
<reference evidence="1" key="2">
    <citation type="submission" date="2021-02" db="EMBL/GenBank/DDBJ databases">
        <authorList>
            <person name="Kimball J.A."/>
            <person name="Haas M.W."/>
            <person name="Macchietto M."/>
            <person name="Kono T."/>
            <person name="Duquette J."/>
            <person name="Shao M."/>
        </authorList>
    </citation>
    <scope>NUCLEOTIDE SEQUENCE</scope>
    <source>
        <tissue evidence="1">Fresh leaf tissue</tissue>
    </source>
</reference>
<keyword evidence="2" id="KW-1185">Reference proteome</keyword>
<proteinExistence type="predicted"/>
<reference evidence="1" key="1">
    <citation type="journal article" date="2021" name="bioRxiv">
        <title>Whole Genome Assembly and Annotation of Northern Wild Rice, Zizania palustris L., Supports a Whole Genome Duplication in the Zizania Genus.</title>
        <authorList>
            <person name="Haas M."/>
            <person name="Kono T."/>
            <person name="Macchietto M."/>
            <person name="Millas R."/>
            <person name="McGilp L."/>
            <person name="Shao M."/>
            <person name="Duquette J."/>
            <person name="Hirsch C.N."/>
            <person name="Kimball J."/>
        </authorList>
    </citation>
    <scope>NUCLEOTIDE SEQUENCE</scope>
    <source>
        <tissue evidence="1">Fresh leaf tissue</tissue>
    </source>
</reference>
<name>A0A8J5VSH5_ZIZPA</name>
<sequence length="86" mass="9857">MYLASDLSEEETRELFIYAIWQVRKKFLLNCYGLAPSLHKKGRKQLHSFRAVAGTTTEESDTVACNVLLALGAEALRWYQYTAALW</sequence>
<gene>
    <name evidence="1" type="ORF">GUJ93_ZPchr0006g44680</name>
</gene>
<organism evidence="1 2">
    <name type="scientific">Zizania palustris</name>
    <name type="common">Northern wild rice</name>
    <dbReference type="NCBI Taxonomy" id="103762"/>
    <lineage>
        <taxon>Eukaryota</taxon>
        <taxon>Viridiplantae</taxon>
        <taxon>Streptophyta</taxon>
        <taxon>Embryophyta</taxon>
        <taxon>Tracheophyta</taxon>
        <taxon>Spermatophyta</taxon>
        <taxon>Magnoliopsida</taxon>
        <taxon>Liliopsida</taxon>
        <taxon>Poales</taxon>
        <taxon>Poaceae</taxon>
        <taxon>BOP clade</taxon>
        <taxon>Oryzoideae</taxon>
        <taxon>Oryzeae</taxon>
        <taxon>Zizaniinae</taxon>
        <taxon>Zizania</taxon>
    </lineage>
</organism>
<dbReference type="AlphaFoldDB" id="A0A8J5VSH5"/>
<protein>
    <submittedName>
        <fullName evidence="1">Uncharacterized protein</fullName>
    </submittedName>
</protein>
<evidence type="ECO:0000313" key="2">
    <source>
        <dbReference type="Proteomes" id="UP000729402"/>
    </source>
</evidence>
<dbReference type="Proteomes" id="UP000729402">
    <property type="component" value="Unassembled WGS sequence"/>
</dbReference>